<dbReference type="InterPro" id="IPR036921">
    <property type="entry name" value="PurM-like_N_sf"/>
</dbReference>
<sequence>MEVYNNQEVKNPLFQKIEQVRRRANKVKDTHINLSHGSGGKAMRDLINDVFVSSFDNPILSQLEDQASFDLSQLSLLGNRLAFTTDSYVVDPLFFPGSNIGELAVNGTINDLAVSGAKPLYLTCSMILEEGLELETLRKVVFSMQNAAQKAGVQIVTGDTKVVHRGCADKLFINTAGIGIIPSGIDISPRNIQPGDVVIINGEIGNHGAAILIARGELALETDIESDCQPLHELVAEIINVCPGIKAMRDATRGGLATVLNEFAQTANVGISINEKAIPVREEVNGMCEILGLDPLYLANEGKLVIIAPKEKAELILSTMQNHPAGKQAAIIGEILPQPPGIVLLKTAFGAERIVDMLVGDQLPRIC</sequence>
<evidence type="ECO:0000313" key="4">
    <source>
        <dbReference type="EMBL" id="GCL35694.1"/>
    </source>
</evidence>
<feature type="domain" description="PurM-like N-terminal" evidence="2">
    <location>
        <begin position="78"/>
        <end position="181"/>
    </location>
</feature>
<evidence type="ECO:0000259" key="3">
    <source>
        <dbReference type="Pfam" id="PF02769"/>
    </source>
</evidence>
<evidence type="ECO:0000256" key="1">
    <source>
        <dbReference type="ARBA" id="ARBA00006243"/>
    </source>
</evidence>
<dbReference type="GO" id="GO:0051604">
    <property type="term" value="P:protein maturation"/>
    <property type="evidence" value="ECO:0007669"/>
    <property type="project" value="TreeGrafter"/>
</dbReference>
<accession>A0A480A0R1</accession>
<dbReference type="AlphaFoldDB" id="A0A480A0R1"/>
<name>A0A480A0R1_9CYAN</name>
<dbReference type="Proteomes" id="UP000300142">
    <property type="component" value="Unassembled WGS sequence"/>
</dbReference>
<protein>
    <submittedName>
        <fullName evidence="4">Hydrogenase expression/formation protein HypE</fullName>
    </submittedName>
</protein>
<dbReference type="Pfam" id="PF00586">
    <property type="entry name" value="AIRS"/>
    <property type="match status" value="1"/>
</dbReference>
<dbReference type="InterPro" id="IPR010918">
    <property type="entry name" value="PurM-like_C_dom"/>
</dbReference>
<dbReference type="CDD" id="cd02197">
    <property type="entry name" value="HypE"/>
    <property type="match status" value="1"/>
</dbReference>
<proteinExistence type="inferred from homology"/>
<dbReference type="Gene3D" id="3.90.650.10">
    <property type="entry name" value="PurM-like C-terminal domain"/>
    <property type="match status" value="1"/>
</dbReference>
<dbReference type="PANTHER" id="PTHR30303">
    <property type="entry name" value="HYDROGENASE ISOENZYMES FORMATION PROTEIN HYPE"/>
    <property type="match status" value="1"/>
</dbReference>
<dbReference type="NCBIfam" id="TIGR02124">
    <property type="entry name" value="hypE"/>
    <property type="match status" value="1"/>
</dbReference>
<dbReference type="InterPro" id="IPR011854">
    <property type="entry name" value="HypE"/>
</dbReference>
<dbReference type="EMBL" id="BJCE01000015">
    <property type="protein sequence ID" value="GCL35694.1"/>
    <property type="molecule type" value="Genomic_DNA"/>
</dbReference>
<comment type="similarity">
    <text evidence="1">Belongs to the HypE family.</text>
</comment>
<dbReference type="SUPFAM" id="SSF56042">
    <property type="entry name" value="PurM C-terminal domain-like"/>
    <property type="match status" value="1"/>
</dbReference>
<dbReference type="InterPro" id="IPR016188">
    <property type="entry name" value="PurM-like_N"/>
</dbReference>
<evidence type="ECO:0000259" key="2">
    <source>
        <dbReference type="Pfam" id="PF00586"/>
    </source>
</evidence>
<dbReference type="RefSeq" id="WP_137666451.1">
    <property type="nucleotide sequence ID" value="NZ_BJCE01000015.1"/>
</dbReference>
<organism evidence="4 5">
    <name type="scientific">Sphaerospermopsis reniformis</name>
    <dbReference type="NCBI Taxonomy" id="531300"/>
    <lineage>
        <taxon>Bacteria</taxon>
        <taxon>Bacillati</taxon>
        <taxon>Cyanobacteriota</taxon>
        <taxon>Cyanophyceae</taxon>
        <taxon>Nostocales</taxon>
        <taxon>Aphanizomenonaceae</taxon>
        <taxon>Sphaerospermopsis</taxon>
    </lineage>
</organism>
<comment type="caution">
    <text evidence="4">The sequence shown here is derived from an EMBL/GenBank/DDBJ whole genome shotgun (WGS) entry which is preliminary data.</text>
</comment>
<dbReference type="InterPro" id="IPR036676">
    <property type="entry name" value="PurM-like_C_sf"/>
</dbReference>
<dbReference type="PIRSF" id="PIRSF005644">
    <property type="entry name" value="Hdrgns_mtr_HypE"/>
    <property type="match status" value="1"/>
</dbReference>
<evidence type="ECO:0000313" key="5">
    <source>
        <dbReference type="Proteomes" id="UP000300142"/>
    </source>
</evidence>
<dbReference type="SUPFAM" id="SSF55326">
    <property type="entry name" value="PurM N-terminal domain-like"/>
    <property type="match status" value="1"/>
</dbReference>
<feature type="domain" description="PurM-like C-terminal" evidence="3">
    <location>
        <begin position="193"/>
        <end position="340"/>
    </location>
</feature>
<dbReference type="Pfam" id="PF02769">
    <property type="entry name" value="AIRS_C"/>
    <property type="match status" value="1"/>
</dbReference>
<keyword evidence="5" id="KW-1185">Reference proteome</keyword>
<dbReference type="PANTHER" id="PTHR30303:SF0">
    <property type="entry name" value="CARBAMOYL DEHYDRATASE HYPE"/>
    <property type="match status" value="1"/>
</dbReference>
<dbReference type="FunFam" id="3.30.1330.10:FF:000015">
    <property type="entry name" value="Hydrogenase expression/formation protein HypE"/>
    <property type="match status" value="1"/>
</dbReference>
<gene>
    <name evidence="4" type="ORF">SR1949_07910</name>
</gene>
<reference evidence="5" key="1">
    <citation type="submission" date="2019-02" db="EMBL/GenBank/DDBJ databases">
        <title>Draft genome sequence of Sphaerospermopsis reniformis NIES-1949.</title>
        <authorList>
            <person name="Yamaguchi H."/>
            <person name="Suzuki S."/>
            <person name="Kawachi M."/>
        </authorList>
    </citation>
    <scope>NUCLEOTIDE SEQUENCE [LARGE SCALE GENOMIC DNA]</scope>
    <source>
        <strain evidence="5">NIES-1949</strain>
    </source>
</reference>
<dbReference type="Gene3D" id="3.30.1330.10">
    <property type="entry name" value="PurM-like, N-terminal domain"/>
    <property type="match status" value="1"/>
</dbReference>